<feature type="domain" description="ABC transporter" evidence="10">
    <location>
        <begin position="3"/>
        <end position="239"/>
    </location>
</feature>
<keyword evidence="5" id="KW-0547">Nucleotide-binding</keyword>
<keyword evidence="6 12" id="KW-0067">ATP-binding</keyword>
<dbReference type="EMBL" id="JACBGI020000005">
    <property type="protein sequence ID" value="MBF6057594.1"/>
    <property type="molecule type" value="Genomic_DNA"/>
</dbReference>
<reference evidence="12 13" key="2">
    <citation type="submission" date="2020-11" db="EMBL/GenBank/DDBJ databases">
        <title>Sulfur oxidizing isolate from Hospital Hole Sinkhole.</title>
        <authorList>
            <person name="Scott K.M."/>
        </authorList>
    </citation>
    <scope>NUCLEOTIDE SEQUENCE [LARGE SCALE GENOMIC DNA]</scope>
    <source>
        <strain evidence="12 13">HH1</strain>
    </source>
</reference>
<dbReference type="PANTHER" id="PTHR43514:SF10">
    <property type="entry name" value="MOLYBDENUM IMPORT ATP-BINDING PROTEIN MODC 2"/>
    <property type="match status" value="1"/>
</dbReference>
<dbReference type="Gene3D" id="2.40.50.100">
    <property type="match status" value="1"/>
</dbReference>
<evidence type="ECO:0000256" key="9">
    <source>
        <dbReference type="PROSITE-ProRule" id="PRU01213"/>
    </source>
</evidence>
<proteinExistence type="predicted"/>
<dbReference type="SMART" id="SM00382">
    <property type="entry name" value="AAA"/>
    <property type="match status" value="1"/>
</dbReference>
<evidence type="ECO:0000313" key="12">
    <source>
        <dbReference type="EMBL" id="MBF6057594.1"/>
    </source>
</evidence>
<evidence type="ECO:0000256" key="3">
    <source>
        <dbReference type="ARBA" id="ARBA00022505"/>
    </source>
</evidence>
<dbReference type="Pfam" id="PF00005">
    <property type="entry name" value="ABC_tran"/>
    <property type="match status" value="1"/>
</dbReference>
<dbReference type="InterPro" id="IPR008995">
    <property type="entry name" value="Mo/tungstate-bd_C_term_dom"/>
</dbReference>
<dbReference type="Proteomes" id="UP001193680">
    <property type="component" value="Unassembled WGS sequence"/>
</dbReference>
<keyword evidence="7" id="KW-1278">Translocase</keyword>
<dbReference type="SUPFAM" id="SSF50331">
    <property type="entry name" value="MOP-like"/>
    <property type="match status" value="1"/>
</dbReference>
<dbReference type="SUPFAM" id="SSF52540">
    <property type="entry name" value="P-loop containing nucleoside triphosphate hydrolases"/>
    <property type="match status" value="1"/>
</dbReference>
<dbReference type="InterPro" id="IPR050334">
    <property type="entry name" value="Molybdenum_import_ModC"/>
</dbReference>
<dbReference type="Gene3D" id="3.40.50.300">
    <property type="entry name" value="P-loop containing nucleotide triphosphate hydrolases"/>
    <property type="match status" value="1"/>
</dbReference>
<evidence type="ECO:0000259" key="10">
    <source>
        <dbReference type="PROSITE" id="PS50893"/>
    </source>
</evidence>
<protein>
    <submittedName>
        <fullName evidence="12">Molybdenum ABC transporter ATP-binding protein</fullName>
    </submittedName>
</protein>
<keyword evidence="3 9" id="KW-0500">Molybdenum</keyword>
<name>A0ABS0BW29_9GAMM</name>
<evidence type="ECO:0000256" key="4">
    <source>
        <dbReference type="ARBA" id="ARBA00022519"/>
    </source>
</evidence>
<dbReference type="PROSITE" id="PS51866">
    <property type="entry name" value="MOP"/>
    <property type="match status" value="1"/>
</dbReference>
<evidence type="ECO:0000256" key="5">
    <source>
        <dbReference type="ARBA" id="ARBA00022741"/>
    </source>
</evidence>
<dbReference type="PANTHER" id="PTHR43514">
    <property type="entry name" value="ABC TRANSPORTER I FAMILY MEMBER 10"/>
    <property type="match status" value="1"/>
</dbReference>
<comment type="caution">
    <text evidence="12">The sequence shown here is derived from an EMBL/GenBank/DDBJ whole genome shotgun (WGS) entry which is preliminary data.</text>
</comment>
<dbReference type="Pfam" id="PF03459">
    <property type="entry name" value="TOBE"/>
    <property type="match status" value="1"/>
</dbReference>
<evidence type="ECO:0000256" key="2">
    <source>
        <dbReference type="ARBA" id="ARBA00022475"/>
    </source>
</evidence>
<dbReference type="InterPro" id="IPR003439">
    <property type="entry name" value="ABC_transporter-like_ATP-bd"/>
</dbReference>
<evidence type="ECO:0000256" key="1">
    <source>
        <dbReference type="ARBA" id="ARBA00022448"/>
    </source>
</evidence>
<feature type="domain" description="Mop" evidence="11">
    <location>
        <begin position="296"/>
        <end position="361"/>
    </location>
</feature>
<dbReference type="GO" id="GO:0005524">
    <property type="term" value="F:ATP binding"/>
    <property type="evidence" value="ECO:0007669"/>
    <property type="project" value="UniProtKB-KW"/>
</dbReference>
<keyword evidence="8" id="KW-0472">Membrane</keyword>
<evidence type="ECO:0000256" key="7">
    <source>
        <dbReference type="ARBA" id="ARBA00022967"/>
    </source>
</evidence>
<evidence type="ECO:0000256" key="8">
    <source>
        <dbReference type="ARBA" id="ARBA00023136"/>
    </source>
</evidence>
<evidence type="ECO:0000313" key="13">
    <source>
        <dbReference type="Proteomes" id="UP001193680"/>
    </source>
</evidence>
<evidence type="ECO:0000259" key="11">
    <source>
        <dbReference type="PROSITE" id="PS51866"/>
    </source>
</evidence>
<organism evidence="12 13">
    <name type="scientific">Thiomicrorhabdus heinhorstiae</name>
    <dbReference type="NCBI Taxonomy" id="2748010"/>
    <lineage>
        <taxon>Bacteria</taxon>
        <taxon>Pseudomonadati</taxon>
        <taxon>Pseudomonadota</taxon>
        <taxon>Gammaproteobacteria</taxon>
        <taxon>Thiotrichales</taxon>
        <taxon>Piscirickettsiaceae</taxon>
        <taxon>Thiomicrorhabdus</taxon>
    </lineage>
</organism>
<evidence type="ECO:0000256" key="6">
    <source>
        <dbReference type="ARBA" id="ARBA00022840"/>
    </source>
</evidence>
<dbReference type="InterPro" id="IPR004606">
    <property type="entry name" value="Mop_domain"/>
</dbReference>
<keyword evidence="1" id="KW-0813">Transport</keyword>
<dbReference type="PROSITE" id="PS50893">
    <property type="entry name" value="ABC_TRANSPORTER_2"/>
    <property type="match status" value="1"/>
</dbReference>
<sequence>MTEQTTHYLRGRLQLELGNFKLESGEFNLPMQGVTVLFGRSGSGKSTLLRAISGLDKNTRGELSFGDELWQRGKKSLATQKRHIGFVFQDAALFPHMTVRQNLLYGVKRLPKGIEAADFDEIVGRVGIADKLDRGVNFLSGGEKQRVAIARALLLRPQILCMDEPLSALDWRSKAEMLTLIEELVAAYQIPVLYITHAPAEVERLAQNIVFMKAGRIERVESLQEALSRADSPLFDDEGAVSVLQGRIESEERGLHPVVFGENRLWLSEASTADKKTVRVRVLAKDVSLSLSDPEHLSIINHLSAKILELIPEKKHRMLVRLQLNDGQKLFAEITQFSAERLGLEVGQELFALIKSVALTE</sequence>
<dbReference type="InterPro" id="IPR017871">
    <property type="entry name" value="ABC_transporter-like_CS"/>
</dbReference>
<dbReference type="InterPro" id="IPR011868">
    <property type="entry name" value="ModC_ABC_ATP-bd"/>
</dbReference>
<gene>
    <name evidence="12" type="primary">modC</name>
    <name evidence="12" type="ORF">H8792_004500</name>
</gene>
<keyword evidence="4" id="KW-0997">Cell inner membrane</keyword>
<keyword evidence="2" id="KW-1003">Cell membrane</keyword>
<keyword evidence="13" id="KW-1185">Reference proteome</keyword>
<accession>A0ABS0BW29</accession>
<reference evidence="12 13" key="1">
    <citation type="submission" date="2020-06" db="EMBL/GenBank/DDBJ databases">
        <authorList>
            <person name="Scott K."/>
        </authorList>
    </citation>
    <scope>NUCLEOTIDE SEQUENCE [LARGE SCALE GENOMIC DNA]</scope>
    <source>
        <strain evidence="12 13">HH1</strain>
    </source>
</reference>
<dbReference type="PROSITE" id="PS00211">
    <property type="entry name" value="ABC_TRANSPORTER_1"/>
    <property type="match status" value="1"/>
</dbReference>
<dbReference type="NCBIfam" id="TIGR02142">
    <property type="entry name" value="modC_ABC"/>
    <property type="match status" value="1"/>
</dbReference>
<dbReference type="InterPro" id="IPR027417">
    <property type="entry name" value="P-loop_NTPase"/>
</dbReference>
<dbReference type="InterPro" id="IPR003593">
    <property type="entry name" value="AAA+_ATPase"/>
</dbReference>
<dbReference type="InterPro" id="IPR005116">
    <property type="entry name" value="Transp-assoc_OB_typ1"/>
</dbReference>